<organism evidence="2 3">
    <name type="scientific">Paractinoplanes aksuensis</name>
    <dbReference type="NCBI Taxonomy" id="2939490"/>
    <lineage>
        <taxon>Bacteria</taxon>
        <taxon>Bacillati</taxon>
        <taxon>Actinomycetota</taxon>
        <taxon>Actinomycetes</taxon>
        <taxon>Micromonosporales</taxon>
        <taxon>Micromonosporaceae</taxon>
        <taxon>Paractinoplanes</taxon>
    </lineage>
</organism>
<sequence>MSEESRLAPETPESEGLLNVSRQSVADLLNGRGDVLENAMRRVRDEARNSEKFAAFGNTP</sequence>
<comment type="caution">
    <text evidence="2">The sequence shown here is derived from an EMBL/GenBank/DDBJ whole genome shotgun (WGS) entry which is preliminary data.</text>
</comment>
<dbReference type="RefSeq" id="WP_253235154.1">
    <property type="nucleotide sequence ID" value="NZ_JAMYJR010000001.1"/>
</dbReference>
<dbReference type="EMBL" id="JAMYJR010000001">
    <property type="protein sequence ID" value="MCO8269010.1"/>
    <property type="molecule type" value="Genomic_DNA"/>
</dbReference>
<evidence type="ECO:0000313" key="3">
    <source>
        <dbReference type="Proteomes" id="UP001523369"/>
    </source>
</evidence>
<feature type="region of interest" description="Disordered" evidence="1">
    <location>
        <begin position="1"/>
        <end position="22"/>
    </location>
</feature>
<name>A0ABT1DDY9_9ACTN</name>
<protein>
    <submittedName>
        <fullName evidence="2">Uncharacterized protein</fullName>
    </submittedName>
</protein>
<gene>
    <name evidence="2" type="ORF">M1L60_00230</name>
</gene>
<proteinExistence type="predicted"/>
<reference evidence="2 3" key="1">
    <citation type="submission" date="2022-06" db="EMBL/GenBank/DDBJ databases">
        <title>New Species of the Genus Actinoplanes, ActinopZanes ferrugineus.</title>
        <authorList>
            <person name="Ding P."/>
        </authorList>
    </citation>
    <scope>NUCLEOTIDE SEQUENCE [LARGE SCALE GENOMIC DNA]</scope>
    <source>
        <strain evidence="2 3">TRM88003</strain>
    </source>
</reference>
<dbReference type="Proteomes" id="UP001523369">
    <property type="component" value="Unassembled WGS sequence"/>
</dbReference>
<accession>A0ABT1DDY9</accession>
<keyword evidence="3" id="KW-1185">Reference proteome</keyword>
<evidence type="ECO:0000256" key="1">
    <source>
        <dbReference type="SAM" id="MobiDB-lite"/>
    </source>
</evidence>
<evidence type="ECO:0000313" key="2">
    <source>
        <dbReference type="EMBL" id="MCO8269010.1"/>
    </source>
</evidence>